<name>A0A455SUN3_9CHLR</name>
<dbReference type="Gene3D" id="2.130.10.10">
    <property type="entry name" value="YVTN repeat-like/Quinoprotein amine dehydrogenase"/>
    <property type="match status" value="3"/>
</dbReference>
<dbReference type="InterPro" id="IPR008271">
    <property type="entry name" value="Ser/Thr_kinase_AS"/>
</dbReference>
<evidence type="ECO:0000313" key="11">
    <source>
        <dbReference type="EMBL" id="BBH91336.1"/>
    </source>
</evidence>
<keyword evidence="2 8" id="KW-0853">WD repeat</keyword>
<evidence type="ECO:0000256" key="8">
    <source>
        <dbReference type="PROSITE-ProRule" id="PRU00221"/>
    </source>
</evidence>
<dbReference type="InterPro" id="IPR036322">
    <property type="entry name" value="WD40_repeat_dom_sf"/>
</dbReference>
<dbReference type="InterPro" id="IPR019775">
    <property type="entry name" value="WD40_repeat_CS"/>
</dbReference>
<evidence type="ECO:0000256" key="9">
    <source>
        <dbReference type="PROSITE-ProRule" id="PRU10141"/>
    </source>
</evidence>
<dbReference type="GO" id="GO:0004674">
    <property type="term" value="F:protein serine/threonine kinase activity"/>
    <property type="evidence" value="ECO:0007669"/>
    <property type="project" value="UniProtKB-EC"/>
</dbReference>
<dbReference type="AlphaFoldDB" id="A0A455SUN3"/>
<evidence type="ECO:0000256" key="7">
    <source>
        <dbReference type="ARBA" id="ARBA00022840"/>
    </source>
</evidence>
<evidence type="ECO:0000256" key="1">
    <source>
        <dbReference type="ARBA" id="ARBA00012513"/>
    </source>
</evidence>
<organism evidence="11">
    <name type="scientific">Thermosporothrix sp. COM3</name>
    <dbReference type="NCBI Taxonomy" id="2490863"/>
    <lineage>
        <taxon>Bacteria</taxon>
        <taxon>Bacillati</taxon>
        <taxon>Chloroflexota</taxon>
        <taxon>Ktedonobacteria</taxon>
        <taxon>Ktedonobacterales</taxon>
        <taxon>Thermosporotrichaceae</taxon>
        <taxon>Thermosporothrix</taxon>
    </lineage>
</organism>
<feature type="domain" description="Protein kinase" evidence="10">
    <location>
        <begin position="17"/>
        <end position="288"/>
    </location>
</feature>
<dbReference type="PROSITE" id="PS00678">
    <property type="entry name" value="WD_REPEATS_1"/>
    <property type="match status" value="1"/>
</dbReference>
<evidence type="ECO:0000256" key="3">
    <source>
        <dbReference type="ARBA" id="ARBA00022679"/>
    </source>
</evidence>
<evidence type="ECO:0000256" key="6">
    <source>
        <dbReference type="ARBA" id="ARBA00022777"/>
    </source>
</evidence>
<dbReference type="PROSITE" id="PS50082">
    <property type="entry name" value="WD_REPEATS_2"/>
    <property type="match status" value="2"/>
</dbReference>
<dbReference type="Gene3D" id="1.10.510.10">
    <property type="entry name" value="Transferase(Phosphotransferase) domain 1"/>
    <property type="match status" value="1"/>
</dbReference>
<accession>A0A455SUN3</accession>
<dbReference type="InterPro" id="IPR001680">
    <property type="entry name" value="WD40_rpt"/>
</dbReference>
<keyword evidence="4" id="KW-0677">Repeat</keyword>
<dbReference type="EC" id="2.7.11.1" evidence="1"/>
<dbReference type="InterPro" id="IPR015943">
    <property type="entry name" value="WD40/YVTN_repeat-like_dom_sf"/>
</dbReference>
<evidence type="ECO:0000256" key="4">
    <source>
        <dbReference type="ARBA" id="ARBA00022737"/>
    </source>
</evidence>
<gene>
    <name evidence="11" type="ORF">KTC_60870</name>
</gene>
<keyword evidence="3" id="KW-0808">Transferase</keyword>
<dbReference type="Pfam" id="PF00069">
    <property type="entry name" value="Pkinase"/>
    <property type="match status" value="1"/>
</dbReference>
<dbReference type="PROSITE" id="PS00108">
    <property type="entry name" value="PROTEIN_KINASE_ST"/>
    <property type="match status" value="1"/>
</dbReference>
<evidence type="ECO:0000259" key="10">
    <source>
        <dbReference type="PROSITE" id="PS50011"/>
    </source>
</evidence>
<dbReference type="Gene3D" id="3.30.200.20">
    <property type="entry name" value="Phosphorylase Kinase, domain 1"/>
    <property type="match status" value="1"/>
</dbReference>
<keyword evidence="6" id="KW-0418">Kinase</keyword>
<feature type="binding site" evidence="9">
    <location>
        <position position="46"/>
    </location>
    <ligand>
        <name>ATP</name>
        <dbReference type="ChEBI" id="CHEBI:30616"/>
    </ligand>
</feature>
<dbReference type="InterPro" id="IPR000719">
    <property type="entry name" value="Prot_kinase_dom"/>
</dbReference>
<dbReference type="Pfam" id="PF00400">
    <property type="entry name" value="WD40"/>
    <property type="match status" value="3"/>
</dbReference>
<dbReference type="SUPFAM" id="SSF50978">
    <property type="entry name" value="WD40 repeat-like"/>
    <property type="match status" value="1"/>
</dbReference>
<keyword evidence="7 9" id="KW-0067">ATP-binding</keyword>
<dbReference type="EMBL" id="AP019376">
    <property type="protein sequence ID" value="BBH91336.1"/>
    <property type="molecule type" value="Genomic_DNA"/>
</dbReference>
<dbReference type="CDD" id="cd14014">
    <property type="entry name" value="STKc_PknB_like"/>
    <property type="match status" value="1"/>
</dbReference>
<evidence type="ECO:0000256" key="2">
    <source>
        <dbReference type="ARBA" id="ARBA00022574"/>
    </source>
</evidence>
<dbReference type="SUPFAM" id="SSF56112">
    <property type="entry name" value="Protein kinase-like (PK-like)"/>
    <property type="match status" value="1"/>
</dbReference>
<protein>
    <recommendedName>
        <fullName evidence="1">non-specific serine/threonine protein kinase</fullName>
        <ecNumber evidence="1">2.7.11.1</ecNumber>
    </recommendedName>
</protein>
<dbReference type="PROSITE" id="PS50011">
    <property type="entry name" value="PROTEIN_KINASE_DOM"/>
    <property type="match status" value="1"/>
</dbReference>
<dbReference type="SMART" id="SM00320">
    <property type="entry name" value="WD40"/>
    <property type="match status" value="5"/>
</dbReference>
<dbReference type="InterPro" id="IPR017441">
    <property type="entry name" value="Protein_kinase_ATP_BS"/>
</dbReference>
<dbReference type="PROSITE" id="PS50294">
    <property type="entry name" value="WD_REPEATS_REGION"/>
    <property type="match status" value="2"/>
</dbReference>
<feature type="repeat" description="WD" evidence="8">
    <location>
        <begin position="746"/>
        <end position="783"/>
    </location>
</feature>
<proteinExistence type="predicted"/>
<dbReference type="SMART" id="SM00220">
    <property type="entry name" value="S_TKc"/>
    <property type="match status" value="1"/>
</dbReference>
<dbReference type="PANTHER" id="PTHR43289">
    <property type="entry name" value="MITOGEN-ACTIVATED PROTEIN KINASE KINASE KINASE 20-RELATED"/>
    <property type="match status" value="1"/>
</dbReference>
<reference evidence="11" key="1">
    <citation type="submission" date="2018-12" db="EMBL/GenBank/DDBJ databases">
        <title>Novel natural products biosynthetic potential of the class Ktedonobacteria.</title>
        <authorList>
            <person name="Zheng Y."/>
            <person name="Saitou A."/>
            <person name="Wang C.M."/>
            <person name="Toyoda A."/>
            <person name="Minakuchi Y."/>
            <person name="Sekiguchi Y."/>
            <person name="Ueda K."/>
            <person name="Takano H."/>
            <person name="Sakai Y."/>
            <person name="Yokota A."/>
            <person name="Yabe S."/>
        </authorList>
    </citation>
    <scope>NUCLEOTIDE SEQUENCE</scope>
    <source>
        <strain evidence="11">COM3</strain>
    </source>
</reference>
<sequence length="783" mass="88098">MAMYYLIDWQDKTIGRYRPIRLIGRGGMGEVWLAEDAALQRQVAIKIFPPVLAEDKSYLDAFAYEARAIASLEHPHILQVHDFGQQPLEDDEEQIVTYLVTPYLTGGTLRDLIYSEPPLTPEAGLRFLHQAAEAIDYAHSKHIIHRDIKPANMLLQENLLFLADFGIAKLLNSATHRSQTHAGGGTPEYMAPEQALGHAEFASDRYSLAIIAYHLFTGKLPFRGDNPFDVLLKQLHEAPPRPRQINPTIPLHVEAVLMKGLAKDPAQRPPSCVAFVEALTKAWHNPRMERTDPDATLLAPWSKRLSSANTAASRLFDIHARTQPTTDVPDSTTRDLLQETDTVTRHTRTLTQNLLDGPHQKLKRRTLLVGGAAAAVVTGAGGFALFRWYSQRQSEVQPTPTPQPGPHHFIEGKQLLSLEKHLDEVREVKWSPDGNYLASAGLDKTVYAWNIRKAINTSSAKDITYQRWRATRAFYGNSLDWTADSSRLLFTCGENNEIDVVDPASDDDATQYGNAEPPAQDNIFATISYTKITANVQGDTFATDLGETNKLLLWHVAAPPKQKPKVLTDDKVPAVLKHKYAITTTLLSWSRDGLWLAQQLSNFQVAIWDVKAGKVKHLLEPAERAKVYTKDETIFIFRQIMAWSPTQKTQLALCNLDTIEIWDALTRKVEQRLLTDDYFALHPPDKENNLNFKLLPQVASLCWSPNGRYIAACYMWSNRVHIWDLADPKPRMKDGYRLPTMLFGKEHGHNSTILDLNWSPDGKYLATAGADKTIKIWQVDATP</sequence>
<dbReference type="PANTHER" id="PTHR43289:SF6">
    <property type="entry name" value="SERINE_THREONINE-PROTEIN KINASE NEKL-3"/>
    <property type="match status" value="1"/>
</dbReference>
<evidence type="ECO:0000256" key="5">
    <source>
        <dbReference type="ARBA" id="ARBA00022741"/>
    </source>
</evidence>
<dbReference type="InterPro" id="IPR011009">
    <property type="entry name" value="Kinase-like_dom_sf"/>
</dbReference>
<feature type="repeat" description="WD" evidence="8">
    <location>
        <begin position="418"/>
        <end position="459"/>
    </location>
</feature>
<keyword evidence="5 9" id="KW-0547">Nucleotide-binding</keyword>
<dbReference type="GO" id="GO:0005524">
    <property type="term" value="F:ATP binding"/>
    <property type="evidence" value="ECO:0007669"/>
    <property type="project" value="UniProtKB-UniRule"/>
</dbReference>
<dbReference type="PROSITE" id="PS00107">
    <property type="entry name" value="PROTEIN_KINASE_ATP"/>
    <property type="match status" value="1"/>
</dbReference>